<protein>
    <submittedName>
        <fullName evidence="1">Uncharacterized protein</fullName>
    </submittedName>
</protein>
<dbReference type="EMBL" id="GEVM01004743">
    <property type="protein sequence ID" value="JAV01196.1"/>
    <property type="molecule type" value="Transcribed_RNA"/>
</dbReference>
<organism evidence="1">
    <name type="scientific">Noccaea caerulescens</name>
    <name type="common">Alpine penny-cress</name>
    <name type="synonym">Thlaspi caerulescens</name>
    <dbReference type="NCBI Taxonomy" id="107243"/>
    <lineage>
        <taxon>Eukaryota</taxon>
        <taxon>Viridiplantae</taxon>
        <taxon>Streptophyta</taxon>
        <taxon>Embryophyta</taxon>
        <taxon>Tracheophyta</taxon>
        <taxon>Spermatophyta</taxon>
        <taxon>Magnoliopsida</taxon>
        <taxon>eudicotyledons</taxon>
        <taxon>Gunneridae</taxon>
        <taxon>Pentapetalae</taxon>
        <taxon>rosids</taxon>
        <taxon>malvids</taxon>
        <taxon>Brassicales</taxon>
        <taxon>Brassicaceae</taxon>
        <taxon>Coluteocarpeae</taxon>
        <taxon>Noccaea</taxon>
    </lineage>
</organism>
<accession>A0A1J3K914</accession>
<reference evidence="1" key="1">
    <citation type="submission" date="2016-07" db="EMBL/GenBank/DDBJ databases">
        <title>De novo transcriptome assembly of four accessions of the metal hyperaccumulator plant Noccaea caerulescens.</title>
        <authorList>
            <person name="Blande D."/>
            <person name="Halimaa P."/>
            <person name="Tervahauta A.I."/>
            <person name="Aarts M.G."/>
            <person name="Karenlampi S.O."/>
        </authorList>
    </citation>
    <scope>NUCLEOTIDE SEQUENCE</scope>
</reference>
<evidence type="ECO:0000313" key="1">
    <source>
        <dbReference type="EMBL" id="JAV01196.1"/>
    </source>
</evidence>
<name>A0A1J3K914_NOCCA</name>
<sequence length="100" mass="11316">MRVNLFAKLKEAQEIRLETSKYDLMWVILSILVNRELTWQQLSALNSTMLSSMPTDCHPSSSIITNFGTGFKAADQNGYMDRSMILSQGQRLLSTSQDLV</sequence>
<gene>
    <name evidence="1" type="ORF">MP_TR10113_c3_g1_i1_g.30654</name>
</gene>
<proteinExistence type="predicted"/>
<dbReference type="AlphaFoldDB" id="A0A1J3K914"/>